<evidence type="ECO:0000259" key="6">
    <source>
        <dbReference type="PROSITE" id="PS50158"/>
    </source>
</evidence>
<keyword evidence="4" id="KW-0255">Endonuclease</keyword>
<dbReference type="OrthoDB" id="19224at2759"/>
<dbReference type="Gene3D" id="4.10.60.10">
    <property type="entry name" value="Zinc finger, CCHC-type"/>
    <property type="match status" value="1"/>
</dbReference>
<dbReference type="GO" id="GO:0008270">
    <property type="term" value="F:zinc ion binding"/>
    <property type="evidence" value="ECO:0007669"/>
    <property type="project" value="UniProtKB-KW"/>
</dbReference>
<dbReference type="GO" id="GO:0016779">
    <property type="term" value="F:nucleotidyltransferase activity"/>
    <property type="evidence" value="ECO:0007669"/>
    <property type="project" value="UniProtKB-KW"/>
</dbReference>
<dbReference type="EMBL" id="JWZT01004433">
    <property type="protein sequence ID" value="KII64114.1"/>
    <property type="molecule type" value="Genomic_DNA"/>
</dbReference>
<reference evidence="7 8" key="1">
    <citation type="journal article" date="2014" name="Genome Biol. Evol.">
        <title>The genome of the myxosporean Thelohanellus kitauei shows adaptations to nutrient acquisition within its fish host.</title>
        <authorList>
            <person name="Yang Y."/>
            <person name="Xiong J."/>
            <person name="Zhou Z."/>
            <person name="Huo F."/>
            <person name="Miao W."/>
            <person name="Ran C."/>
            <person name="Liu Y."/>
            <person name="Zhang J."/>
            <person name="Feng J."/>
            <person name="Wang M."/>
            <person name="Wang M."/>
            <person name="Wang L."/>
            <person name="Yao B."/>
        </authorList>
    </citation>
    <scope>NUCLEOTIDE SEQUENCE [LARGE SCALE GENOMIC DNA]</scope>
    <source>
        <strain evidence="7">Wuqing</strain>
    </source>
</reference>
<dbReference type="PROSITE" id="PS50158">
    <property type="entry name" value="ZF_CCHC"/>
    <property type="match status" value="1"/>
</dbReference>
<evidence type="ECO:0000256" key="2">
    <source>
        <dbReference type="ARBA" id="ARBA00022695"/>
    </source>
</evidence>
<feature type="domain" description="CCHC-type" evidence="6">
    <location>
        <begin position="230"/>
        <end position="243"/>
    </location>
</feature>
<dbReference type="PANTHER" id="PTHR37984:SF5">
    <property type="entry name" value="PROTEIN NYNRIN-LIKE"/>
    <property type="match status" value="1"/>
</dbReference>
<protein>
    <recommendedName>
        <fullName evidence="6">CCHC-type domain-containing protein</fullName>
    </recommendedName>
</protein>
<dbReference type="Proteomes" id="UP000031668">
    <property type="component" value="Unassembled WGS sequence"/>
</dbReference>
<proteinExistence type="predicted"/>
<dbReference type="InterPro" id="IPR036875">
    <property type="entry name" value="Znf_CCHC_sf"/>
</dbReference>
<accession>A0A0C2IFP0</accession>
<name>A0A0C2IFP0_THEKT</name>
<keyword evidence="4" id="KW-0378">Hydrolase</keyword>
<dbReference type="AlphaFoldDB" id="A0A0C2IFP0"/>
<gene>
    <name evidence="7" type="ORF">RF11_02540</name>
</gene>
<dbReference type="SUPFAM" id="SSF57756">
    <property type="entry name" value="Retrovirus zinc finger-like domains"/>
    <property type="match status" value="1"/>
</dbReference>
<evidence type="ECO:0000256" key="4">
    <source>
        <dbReference type="ARBA" id="ARBA00022759"/>
    </source>
</evidence>
<keyword evidence="5" id="KW-0862">Zinc</keyword>
<keyword evidence="5" id="KW-0863">Zinc-finger</keyword>
<dbReference type="SUPFAM" id="SSF50630">
    <property type="entry name" value="Acid proteases"/>
    <property type="match status" value="1"/>
</dbReference>
<sequence>MTEILSTFKMEAFNDQKESWASYKSRFLRAIKIYGLVDLAEEKKTLLLLHNVGAEVNNILTTQFYPRDLEDIPFQDILTFMDAHCGPKKPLIVRRMEFQNRKRRVDESVENYVQTLKTLAATCEFGQKLDERVRDQLIMGIENPAHQQDLVKACDSNAVTLGEVIKLSLFLESTSTHTNHSNIMKLQTYNQSSLVRNQRAGTLNKDRDCLFCGRPRHKTRADCPASNVECYNCQKRGHFASVCLQRNSSKLLPKSQYRQHKLELTGSEQNISSNCDNDGDIYLRVVTINKIHEPIYVNILIHNVRVKMNVDSGAAVSCIGKELWKKLGSPELGSCQTLRGYMGSLIPTLGKTLVTVHHQNKSFKLPIYVIDGNDTPLMGLEWMKALRISIKFDGDSNPKIHNVNSLQCILDRFPRLFSNSLGNIRGYEAIIRVPSTASPTVWKYRPVPFAIRDKVELELDRLLEQESGHSSGANQMGIPYSECDEAGWVAAGLRGLQSNY</sequence>
<dbReference type="OMA" id="CMSSHAS"/>
<dbReference type="Gene3D" id="2.40.70.10">
    <property type="entry name" value="Acid Proteases"/>
    <property type="match status" value="1"/>
</dbReference>
<comment type="caution">
    <text evidence="7">The sequence shown here is derived from an EMBL/GenBank/DDBJ whole genome shotgun (WGS) entry which is preliminary data.</text>
</comment>
<keyword evidence="5" id="KW-0479">Metal-binding</keyword>
<keyword evidence="1" id="KW-0808">Transferase</keyword>
<evidence type="ECO:0000313" key="7">
    <source>
        <dbReference type="EMBL" id="KII64114.1"/>
    </source>
</evidence>
<keyword evidence="3" id="KW-0540">Nuclease</keyword>
<dbReference type="SMART" id="SM00343">
    <property type="entry name" value="ZnF_C2HC"/>
    <property type="match status" value="2"/>
</dbReference>
<keyword evidence="2" id="KW-0548">Nucleotidyltransferase</keyword>
<keyword evidence="8" id="KW-1185">Reference proteome</keyword>
<organism evidence="7 8">
    <name type="scientific">Thelohanellus kitauei</name>
    <name type="common">Myxosporean</name>
    <dbReference type="NCBI Taxonomy" id="669202"/>
    <lineage>
        <taxon>Eukaryota</taxon>
        <taxon>Metazoa</taxon>
        <taxon>Cnidaria</taxon>
        <taxon>Myxozoa</taxon>
        <taxon>Myxosporea</taxon>
        <taxon>Bivalvulida</taxon>
        <taxon>Platysporina</taxon>
        <taxon>Myxobolidae</taxon>
        <taxon>Thelohanellus</taxon>
    </lineage>
</organism>
<evidence type="ECO:0000256" key="5">
    <source>
        <dbReference type="PROSITE-ProRule" id="PRU00047"/>
    </source>
</evidence>
<evidence type="ECO:0000313" key="8">
    <source>
        <dbReference type="Proteomes" id="UP000031668"/>
    </source>
</evidence>
<dbReference type="GO" id="GO:0004519">
    <property type="term" value="F:endonuclease activity"/>
    <property type="evidence" value="ECO:0007669"/>
    <property type="project" value="UniProtKB-KW"/>
</dbReference>
<dbReference type="InterPro" id="IPR050951">
    <property type="entry name" value="Retrovirus_Pol_polyprotein"/>
</dbReference>
<dbReference type="PANTHER" id="PTHR37984">
    <property type="entry name" value="PROTEIN CBG26694"/>
    <property type="match status" value="1"/>
</dbReference>
<evidence type="ECO:0000256" key="1">
    <source>
        <dbReference type="ARBA" id="ARBA00022679"/>
    </source>
</evidence>
<dbReference type="GO" id="GO:0003676">
    <property type="term" value="F:nucleic acid binding"/>
    <property type="evidence" value="ECO:0007669"/>
    <property type="project" value="InterPro"/>
</dbReference>
<dbReference type="InterPro" id="IPR021109">
    <property type="entry name" value="Peptidase_aspartic_dom_sf"/>
</dbReference>
<evidence type="ECO:0000256" key="3">
    <source>
        <dbReference type="ARBA" id="ARBA00022722"/>
    </source>
</evidence>
<dbReference type="InterPro" id="IPR001878">
    <property type="entry name" value="Znf_CCHC"/>
</dbReference>